<evidence type="ECO:0000313" key="6">
    <source>
        <dbReference type="Proteomes" id="UP000659084"/>
    </source>
</evidence>
<proteinExistence type="inferred from homology"/>
<organism evidence="5 6">
    <name type="scientific">Serratia fonticola</name>
    <dbReference type="NCBI Taxonomy" id="47917"/>
    <lineage>
        <taxon>Bacteria</taxon>
        <taxon>Pseudomonadati</taxon>
        <taxon>Pseudomonadota</taxon>
        <taxon>Gammaproteobacteria</taxon>
        <taxon>Enterobacterales</taxon>
        <taxon>Yersiniaceae</taxon>
        <taxon>Serratia</taxon>
    </lineage>
</organism>
<evidence type="ECO:0000256" key="1">
    <source>
        <dbReference type="ARBA" id="ARBA00006739"/>
    </source>
</evidence>
<dbReference type="RefSeq" id="WP_094982910.1">
    <property type="nucleotide sequence ID" value="NZ_CP183218.1"/>
</dbReference>
<gene>
    <name evidence="5" type="ORF">H8J20_11945</name>
</gene>
<reference evidence="5" key="1">
    <citation type="submission" date="2020-08" db="EMBL/GenBank/DDBJ databases">
        <title>Food and environmental bacterial isolates.</title>
        <authorList>
            <person name="Richter L."/>
            <person name="Du Plessis E.M."/>
            <person name="Duvenage S."/>
            <person name="Allam M."/>
            <person name="Korsten L."/>
        </authorList>
    </citation>
    <scope>NUCLEOTIDE SEQUENCE</scope>
    <source>
        <strain evidence="5">UPMP2127</strain>
    </source>
</reference>
<protein>
    <submittedName>
        <fullName evidence="5">Glycosyltransferase</fullName>
    </submittedName>
</protein>
<dbReference type="PANTHER" id="PTHR43685">
    <property type="entry name" value="GLYCOSYLTRANSFERASE"/>
    <property type="match status" value="1"/>
</dbReference>
<comment type="caution">
    <text evidence="5">The sequence shown here is derived from an EMBL/GenBank/DDBJ whole genome shotgun (WGS) entry which is preliminary data.</text>
</comment>
<dbReference type="InterPro" id="IPR001173">
    <property type="entry name" value="Glyco_trans_2-like"/>
</dbReference>
<dbReference type="InterPro" id="IPR050834">
    <property type="entry name" value="Glycosyltransf_2"/>
</dbReference>
<keyword evidence="2" id="KW-0328">Glycosyltransferase</keyword>
<dbReference type="GO" id="GO:0016757">
    <property type="term" value="F:glycosyltransferase activity"/>
    <property type="evidence" value="ECO:0007669"/>
    <property type="project" value="UniProtKB-KW"/>
</dbReference>
<dbReference type="Proteomes" id="UP000659084">
    <property type="component" value="Unassembled WGS sequence"/>
</dbReference>
<dbReference type="InterPro" id="IPR029044">
    <property type="entry name" value="Nucleotide-diphossugar_trans"/>
</dbReference>
<dbReference type="SUPFAM" id="SSF53448">
    <property type="entry name" value="Nucleotide-diphospho-sugar transferases"/>
    <property type="match status" value="1"/>
</dbReference>
<name>A0AAP2FD73_SERFO</name>
<evidence type="ECO:0000259" key="4">
    <source>
        <dbReference type="Pfam" id="PF00535"/>
    </source>
</evidence>
<evidence type="ECO:0000313" key="5">
    <source>
        <dbReference type="EMBL" id="MBC3212851.1"/>
    </source>
</evidence>
<dbReference type="Pfam" id="PF00535">
    <property type="entry name" value="Glycos_transf_2"/>
    <property type="match status" value="1"/>
</dbReference>
<dbReference type="AlphaFoldDB" id="A0AAP2FD73"/>
<dbReference type="PANTHER" id="PTHR43685:SF5">
    <property type="entry name" value="GLYCOSYLTRANSFERASE EPSE-RELATED"/>
    <property type="match status" value="1"/>
</dbReference>
<keyword evidence="3" id="KW-0808">Transferase</keyword>
<feature type="domain" description="Glycosyltransferase 2-like" evidence="4">
    <location>
        <begin position="6"/>
        <end position="168"/>
    </location>
</feature>
<evidence type="ECO:0000256" key="2">
    <source>
        <dbReference type="ARBA" id="ARBA00022676"/>
    </source>
</evidence>
<dbReference type="Gene3D" id="3.90.550.10">
    <property type="entry name" value="Spore Coat Polysaccharide Biosynthesis Protein SpsA, Chain A"/>
    <property type="match status" value="1"/>
</dbReference>
<evidence type="ECO:0000256" key="3">
    <source>
        <dbReference type="ARBA" id="ARBA00022679"/>
    </source>
</evidence>
<comment type="similarity">
    <text evidence="1">Belongs to the glycosyltransferase 2 family.</text>
</comment>
<accession>A0AAP2FD73</accession>
<dbReference type="EMBL" id="JACNYO010000010">
    <property type="protein sequence ID" value="MBC3212851.1"/>
    <property type="molecule type" value="Genomic_DNA"/>
</dbReference>
<sequence length="270" mass="31887">MKVAVILSIYKSDNVTHLEQAIDSIFNQTYENWLLRIMVDGPVSSELTELLQGYTRTSDKVRVFERSNNKGLAHSLNELIEYIITNDNVDYFARMDADDISLKNRLTEQVLFMNDNIDVDVVGSSCLEFGSSFAIEKKMYCEHEELSKYIFKRCPFIHPTVMFRRRVFELGHRYPTNTTLSEDISFWLELLSQGFKFANVDHILLKYRTSENMLRRRVGYKKAISELKVKSNYMKRMKRKTVTNYIYISSYFLLRITPPFVTKLAYKYMR</sequence>